<dbReference type="PROSITE" id="PS51085">
    <property type="entry name" value="2FE2S_FER_2"/>
    <property type="match status" value="1"/>
</dbReference>
<evidence type="ECO:0000256" key="2">
    <source>
        <dbReference type="ARBA" id="ARBA00022723"/>
    </source>
</evidence>
<protein>
    <recommendedName>
        <fullName evidence="8">2Fe-2S ferredoxin-type domain-containing protein</fullName>
    </recommendedName>
</protein>
<evidence type="ECO:0000259" key="5">
    <source>
        <dbReference type="PROSITE" id="PS51085"/>
    </source>
</evidence>
<accession>X1ET54</accession>
<evidence type="ECO:0000256" key="4">
    <source>
        <dbReference type="ARBA" id="ARBA00023014"/>
    </source>
</evidence>
<evidence type="ECO:0000313" key="7">
    <source>
        <dbReference type="EMBL" id="GAH36551.1"/>
    </source>
</evidence>
<reference evidence="7" key="1">
    <citation type="journal article" date="2014" name="Front. Microbiol.">
        <title>High frequency of phylogenetically diverse reductive dehalogenase-homologous genes in deep subseafloor sedimentary metagenomes.</title>
        <authorList>
            <person name="Kawai M."/>
            <person name="Futagami T."/>
            <person name="Toyoda A."/>
            <person name="Takaki Y."/>
            <person name="Nishi S."/>
            <person name="Hori S."/>
            <person name="Arai W."/>
            <person name="Tsubouchi T."/>
            <person name="Morono Y."/>
            <person name="Uchiyama I."/>
            <person name="Ito T."/>
            <person name="Fujiyama A."/>
            <person name="Inagaki F."/>
            <person name="Takami H."/>
        </authorList>
    </citation>
    <scope>NUCLEOTIDE SEQUENCE</scope>
    <source>
        <strain evidence="7">Expedition CK06-06</strain>
    </source>
</reference>
<dbReference type="GO" id="GO:0046872">
    <property type="term" value="F:metal ion binding"/>
    <property type="evidence" value="ECO:0007669"/>
    <property type="project" value="UniProtKB-KW"/>
</dbReference>
<dbReference type="InterPro" id="IPR036010">
    <property type="entry name" value="2Fe-2S_ferredoxin-like_sf"/>
</dbReference>
<evidence type="ECO:0000256" key="1">
    <source>
        <dbReference type="ARBA" id="ARBA00022485"/>
    </source>
</evidence>
<dbReference type="GO" id="GO:0051539">
    <property type="term" value="F:4 iron, 4 sulfur cluster binding"/>
    <property type="evidence" value="ECO:0007669"/>
    <property type="project" value="UniProtKB-KW"/>
</dbReference>
<feature type="non-terminal residue" evidence="7">
    <location>
        <position position="113"/>
    </location>
</feature>
<feature type="domain" description="2Fe-2S ferredoxin-type" evidence="5">
    <location>
        <begin position="2"/>
        <end position="80"/>
    </location>
</feature>
<feature type="domain" description="4Fe-4S His(Cys)3-ligated-type" evidence="6">
    <location>
        <begin position="80"/>
        <end position="113"/>
    </location>
</feature>
<organism evidence="7">
    <name type="scientific">marine sediment metagenome</name>
    <dbReference type="NCBI Taxonomy" id="412755"/>
    <lineage>
        <taxon>unclassified sequences</taxon>
        <taxon>metagenomes</taxon>
        <taxon>ecological metagenomes</taxon>
    </lineage>
</organism>
<dbReference type="FunFam" id="3.10.20.740:FF:000003">
    <property type="entry name" value="Formate dehydrogenase subunit alpha"/>
    <property type="match status" value="1"/>
</dbReference>
<keyword evidence="1" id="KW-0004">4Fe-4S</keyword>
<dbReference type="Gene3D" id="3.10.20.740">
    <property type="match status" value="1"/>
</dbReference>
<dbReference type="PROSITE" id="PS51839">
    <property type="entry name" value="4FE4S_HC3"/>
    <property type="match status" value="1"/>
</dbReference>
<evidence type="ECO:0000259" key="6">
    <source>
        <dbReference type="PROSITE" id="PS51839"/>
    </source>
</evidence>
<keyword evidence="3" id="KW-0408">Iron</keyword>
<evidence type="ECO:0008006" key="8">
    <source>
        <dbReference type="Google" id="ProtNLM"/>
    </source>
</evidence>
<name>X1ET54_9ZZZZ</name>
<keyword evidence="2" id="KW-0479">Metal-binding</keyword>
<dbReference type="GO" id="GO:0016491">
    <property type="term" value="F:oxidoreductase activity"/>
    <property type="evidence" value="ECO:0007669"/>
    <property type="project" value="InterPro"/>
</dbReference>
<dbReference type="EMBL" id="BARU01012059">
    <property type="protein sequence ID" value="GAH36551.1"/>
    <property type="molecule type" value="Genomic_DNA"/>
</dbReference>
<dbReference type="CDD" id="cd00207">
    <property type="entry name" value="fer2"/>
    <property type="match status" value="1"/>
</dbReference>
<dbReference type="SUPFAM" id="SSF54292">
    <property type="entry name" value="2Fe-2S ferredoxin-like"/>
    <property type="match status" value="1"/>
</dbReference>
<proteinExistence type="predicted"/>
<comment type="caution">
    <text evidence="7">The sequence shown here is derived from an EMBL/GenBank/DDBJ whole genome shotgun (WGS) entry which is preliminary data.</text>
</comment>
<dbReference type="AlphaFoldDB" id="X1ET54"/>
<gene>
    <name evidence="7" type="ORF">S03H2_22402</name>
</gene>
<dbReference type="InterPro" id="IPR001041">
    <property type="entry name" value="2Fe-2S_ferredoxin-type"/>
</dbReference>
<keyword evidence="4" id="KW-0411">Iron-sulfur</keyword>
<dbReference type="Pfam" id="PF13510">
    <property type="entry name" value="Fer2_4"/>
    <property type="match status" value="1"/>
</dbReference>
<dbReference type="Pfam" id="PF10588">
    <property type="entry name" value="NADH-G_4Fe-4S_3"/>
    <property type="match status" value="1"/>
</dbReference>
<evidence type="ECO:0000256" key="3">
    <source>
        <dbReference type="ARBA" id="ARBA00023004"/>
    </source>
</evidence>
<dbReference type="InterPro" id="IPR019574">
    <property type="entry name" value="NADH_UbQ_OxRdtase_Gsu_4Fe4S-bd"/>
</dbReference>
<sequence>MKKLLITLNGSQVSGRQGQTILEVAKENSIEIPTLCHHADLSPLGACRVCVVEVEGSRTLVGACHTPIAEGMVIHTHSPKVLESRKVIVELLLASHCGSCFMCDKANICELRK</sequence>